<protein>
    <submittedName>
        <fullName evidence="1">Uncharacterized protein</fullName>
    </submittedName>
</protein>
<accession>A0AAE1ATZ7</accession>
<dbReference type="Proteomes" id="UP001283361">
    <property type="component" value="Unassembled WGS sequence"/>
</dbReference>
<sequence>MQYFPISGLLLVIANIRHNIAKNAYSVYRADESCSWAARLIKIRTGPALRLTDRAQTLYLNVQIGEKTSMPRLRQLWRNPATSKESTWRAPMGTGDKHLLERLSARTLLGDLNNEKDIA</sequence>
<dbReference type="EMBL" id="JAWDGP010001255">
    <property type="protein sequence ID" value="KAK3793361.1"/>
    <property type="molecule type" value="Genomic_DNA"/>
</dbReference>
<comment type="caution">
    <text evidence="1">The sequence shown here is derived from an EMBL/GenBank/DDBJ whole genome shotgun (WGS) entry which is preliminary data.</text>
</comment>
<reference evidence="1" key="1">
    <citation type="journal article" date="2023" name="G3 (Bethesda)">
        <title>A reference genome for the long-term kleptoplast-retaining sea slug Elysia crispata morphotype clarki.</title>
        <authorList>
            <person name="Eastman K.E."/>
            <person name="Pendleton A.L."/>
            <person name="Shaikh M.A."/>
            <person name="Suttiyut T."/>
            <person name="Ogas R."/>
            <person name="Tomko P."/>
            <person name="Gavelis G."/>
            <person name="Widhalm J.R."/>
            <person name="Wisecaver J.H."/>
        </authorList>
    </citation>
    <scope>NUCLEOTIDE SEQUENCE</scope>
    <source>
        <strain evidence="1">ECLA1</strain>
    </source>
</reference>
<dbReference type="AlphaFoldDB" id="A0AAE1ATZ7"/>
<evidence type="ECO:0000313" key="2">
    <source>
        <dbReference type="Proteomes" id="UP001283361"/>
    </source>
</evidence>
<gene>
    <name evidence="1" type="ORF">RRG08_020738</name>
</gene>
<organism evidence="1 2">
    <name type="scientific">Elysia crispata</name>
    <name type="common">lettuce slug</name>
    <dbReference type="NCBI Taxonomy" id="231223"/>
    <lineage>
        <taxon>Eukaryota</taxon>
        <taxon>Metazoa</taxon>
        <taxon>Spiralia</taxon>
        <taxon>Lophotrochozoa</taxon>
        <taxon>Mollusca</taxon>
        <taxon>Gastropoda</taxon>
        <taxon>Heterobranchia</taxon>
        <taxon>Euthyneura</taxon>
        <taxon>Panpulmonata</taxon>
        <taxon>Sacoglossa</taxon>
        <taxon>Placobranchoidea</taxon>
        <taxon>Plakobranchidae</taxon>
        <taxon>Elysia</taxon>
    </lineage>
</organism>
<name>A0AAE1ATZ7_9GAST</name>
<keyword evidence="2" id="KW-1185">Reference proteome</keyword>
<proteinExistence type="predicted"/>
<evidence type="ECO:0000313" key="1">
    <source>
        <dbReference type="EMBL" id="KAK3793361.1"/>
    </source>
</evidence>